<feature type="domain" description="Enhancer of polycomb-like N-terminal" evidence="9">
    <location>
        <begin position="11"/>
        <end position="159"/>
    </location>
</feature>
<organism evidence="10 11">
    <name type="scientific">Discina gigas</name>
    <dbReference type="NCBI Taxonomy" id="1032678"/>
    <lineage>
        <taxon>Eukaryota</taxon>
        <taxon>Fungi</taxon>
        <taxon>Dikarya</taxon>
        <taxon>Ascomycota</taxon>
        <taxon>Pezizomycotina</taxon>
        <taxon>Pezizomycetes</taxon>
        <taxon>Pezizales</taxon>
        <taxon>Discinaceae</taxon>
        <taxon>Discina</taxon>
    </lineage>
</organism>
<comment type="caution">
    <text evidence="10">The sequence shown here is derived from an EMBL/GenBank/DDBJ whole genome shotgun (WGS) entry which is preliminary data.</text>
</comment>
<evidence type="ECO:0000256" key="8">
    <source>
        <dbReference type="SAM" id="MobiDB-lite"/>
    </source>
</evidence>
<dbReference type="EMBL" id="JBBBZM010000216">
    <property type="protein sequence ID" value="KAL0631739.1"/>
    <property type="molecule type" value="Genomic_DNA"/>
</dbReference>
<proteinExistence type="inferred from homology"/>
<evidence type="ECO:0000256" key="7">
    <source>
        <dbReference type="RuleBase" id="RU361124"/>
    </source>
</evidence>
<evidence type="ECO:0000256" key="1">
    <source>
        <dbReference type="ARBA" id="ARBA00004123"/>
    </source>
</evidence>
<dbReference type="InterPro" id="IPR019542">
    <property type="entry name" value="Enhancer_polycomb-like_N"/>
</dbReference>
<comment type="function">
    <text evidence="6">Component of the NuA4 histone acetyltransferase complex which is involved in transcriptional activation of selected genes principally by acetylation of nucleosomal histone H4 and H2A. The NuA4 complex is also involved in DNA repair. Involved in gene silencing by neighboring heterochromatin, blockage of the silencing spreading along the chromosome, and required for cell cycle progression through G2/M.</text>
</comment>
<comment type="subcellular location">
    <subcellularLocation>
        <location evidence="1 7">Nucleus</location>
    </subcellularLocation>
</comment>
<comment type="similarity">
    <text evidence="2 7">Belongs to the enhancer of polycomb family.</text>
</comment>
<reference evidence="10 11" key="1">
    <citation type="submission" date="2024-02" db="EMBL/GenBank/DDBJ databases">
        <title>Discinaceae phylogenomics.</title>
        <authorList>
            <person name="Dirks A.C."/>
            <person name="James T.Y."/>
        </authorList>
    </citation>
    <scope>NUCLEOTIDE SEQUENCE [LARGE SCALE GENOMIC DNA]</scope>
    <source>
        <strain evidence="10 11">ACD0624</strain>
    </source>
</reference>
<evidence type="ECO:0000256" key="5">
    <source>
        <dbReference type="ARBA" id="ARBA00023242"/>
    </source>
</evidence>
<evidence type="ECO:0000313" key="10">
    <source>
        <dbReference type="EMBL" id="KAL0631739.1"/>
    </source>
</evidence>
<feature type="region of interest" description="Disordered" evidence="8">
    <location>
        <begin position="563"/>
        <end position="631"/>
    </location>
</feature>
<evidence type="ECO:0000313" key="11">
    <source>
        <dbReference type="Proteomes" id="UP001447188"/>
    </source>
</evidence>
<evidence type="ECO:0000256" key="2">
    <source>
        <dbReference type="ARBA" id="ARBA00008035"/>
    </source>
</evidence>
<dbReference type="Pfam" id="PF10513">
    <property type="entry name" value="EPL1"/>
    <property type="match status" value="1"/>
</dbReference>
<dbReference type="PANTHER" id="PTHR14898">
    <property type="entry name" value="ENHANCER OF POLYCOMB"/>
    <property type="match status" value="1"/>
</dbReference>
<evidence type="ECO:0000259" key="9">
    <source>
        <dbReference type="Pfam" id="PF10513"/>
    </source>
</evidence>
<feature type="compositionally biased region" description="Low complexity" evidence="8">
    <location>
        <begin position="571"/>
        <end position="584"/>
    </location>
</feature>
<accession>A0ABR3G716</accession>
<feature type="compositionally biased region" description="Polar residues" evidence="8">
    <location>
        <begin position="618"/>
        <end position="631"/>
    </location>
</feature>
<protein>
    <recommendedName>
        <fullName evidence="7">Enhancer of polycomb-like protein</fullName>
    </recommendedName>
</protein>
<feature type="compositionally biased region" description="Low complexity" evidence="8">
    <location>
        <begin position="419"/>
        <end position="431"/>
    </location>
</feature>
<feature type="compositionally biased region" description="Polar residues" evidence="8">
    <location>
        <begin position="593"/>
        <end position="604"/>
    </location>
</feature>
<keyword evidence="3 7" id="KW-0805">Transcription regulation</keyword>
<evidence type="ECO:0000256" key="6">
    <source>
        <dbReference type="ARBA" id="ARBA00025513"/>
    </source>
</evidence>
<name>A0ABR3G716_9PEZI</name>
<evidence type="ECO:0000256" key="4">
    <source>
        <dbReference type="ARBA" id="ARBA00023163"/>
    </source>
</evidence>
<dbReference type="Proteomes" id="UP001447188">
    <property type="component" value="Unassembled WGS sequence"/>
</dbReference>
<keyword evidence="11" id="KW-1185">Reference proteome</keyword>
<feature type="region of interest" description="Disordered" evidence="8">
    <location>
        <begin position="415"/>
        <end position="455"/>
    </location>
</feature>
<sequence>MTRSGAGNRFRTRKLSTKQSLAVLRENQIDSVDDDAQRNIPQIETGVERQEEIEHHLQAAISASQAAVVGAKVTQIFIPTPNTAEIEVRHYETLYPRRFDRPASYIRFSSTVEDCSGTAYCMSAEDEIFLEKINQTAKRSGGGQCTVDDFELIMDHLENTAQQRQPFLSIDVTNILSYEEMETSFDGFISEKLKSFAKPLYQHWKDQKISREGRAIIPVLKFEQGNEKDDGDPYVCFRRREVRQVRKTRRTDAQSTDKVKKLRQDLDTARNLVKDVLQRETMRKSGFQYEAQIFEHRRTLITTKRKLGLRGDDEDLVYYKPKKRVADPTVPATVRIPIRQDGKPAEADLRQLSGVKLDAEKAYTERYLELRNSRAVPKYNIVDLTGDVLFERETPIPTGPSATFCAVQTYYLPSPPPSSESVESSPNSSPSQRQAKRHVSVIQASPKRMPSRDVPTFRRRVGRGGRVLIDRRWPAFDPLPGVDEIVYDRMKYDREEDGYPPIYYVDINSDANIQYRARMLSPPPESTQHTPVYHHPQRRSTMMASPALPQVPMIVGTQQQMLNGQQHPGMSSVQLQQQSQYQQSLHTQHRIISGSQYPIMNQQHPHPAPQAMMVNGHGSPNLNPNNNQVRR</sequence>
<keyword evidence="4 7" id="KW-0804">Transcription</keyword>
<gene>
    <name evidence="10" type="primary">EPL1</name>
    <name evidence="10" type="ORF">Q9L58_009392</name>
</gene>
<evidence type="ECO:0000256" key="3">
    <source>
        <dbReference type="ARBA" id="ARBA00023015"/>
    </source>
</evidence>
<dbReference type="InterPro" id="IPR024943">
    <property type="entry name" value="Enhancer_polycomb"/>
</dbReference>
<keyword evidence="5 7" id="KW-0539">Nucleus</keyword>